<comment type="subcellular location">
    <subcellularLocation>
        <location evidence="2">Cell outer membrane</location>
    </subcellularLocation>
    <subcellularLocation>
        <location evidence="1">Cell surface</location>
    </subcellularLocation>
</comment>
<dbReference type="AlphaFoldDB" id="A0A9D9BXT5"/>
<name>A0A9D9BXT5_PROMR</name>
<dbReference type="SUPFAM" id="SSF54523">
    <property type="entry name" value="Pili subunits"/>
    <property type="match status" value="1"/>
</dbReference>
<evidence type="ECO:0000256" key="6">
    <source>
        <dbReference type="ARBA" id="ARBA00023136"/>
    </source>
</evidence>
<evidence type="ECO:0000256" key="4">
    <source>
        <dbReference type="ARBA" id="ARBA00022692"/>
    </source>
</evidence>
<evidence type="ECO:0000256" key="8">
    <source>
        <dbReference type="SAM" id="Coils"/>
    </source>
</evidence>
<feature type="signal peptide" evidence="9">
    <location>
        <begin position="1"/>
        <end position="23"/>
    </location>
</feature>
<feature type="coiled-coil region" evidence="8">
    <location>
        <begin position="475"/>
        <end position="516"/>
    </location>
</feature>
<keyword evidence="7" id="KW-0998">Cell outer membrane</keyword>
<gene>
    <name evidence="11" type="ORF">JJ833_08205</name>
</gene>
<dbReference type="GO" id="GO:0009279">
    <property type="term" value="C:cell outer membrane"/>
    <property type="evidence" value="ECO:0007669"/>
    <property type="project" value="UniProtKB-SubCell"/>
</dbReference>
<evidence type="ECO:0000256" key="1">
    <source>
        <dbReference type="ARBA" id="ARBA00004241"/>
    </source>
</evidence>
<dbReference type="Pfam" id="PF03895">
    <property type="entry name" value="YadA_anchor"/>
    <property type="match status" value="1"/>
</dbReference>
<dbReference type="Gene3D" id="1.20.5.340">
    <property type="match status" value="1"/>
</dbReference>
<evidence type="ECO:0000256" key="9">
    <source>
        <dbReference type="SAM" id="SignalP"/>
    </source>
</evidence>
<evidence type="ECO:0000256" key="3">
    <source>
        <dbReference type="ARBA" id="ARBA00022452"/>
    </source>
</evidence>
<dbReference type="InterPro" id="IPR005594">
    <property type="entry name" value="YadA_C"/>
</dbReference>
<evidence type="ECO:0000256" key="5">
    <source>
        <dbReference type="ARBA" id="ARBA00022729"/>
    </source>
</evidence>
<protein>
    <submittedName>
        <fullName evidence="11">YadA-like family protein</fullName>
    </submittedName>
</protein>
<keyword evidence="6" id="KW-0472">Membrane</keyword>
<evidence type="ECO:0000259" key="10">
    <source>
        <dbReference type="Pfam" id="PF03895"/>
    </source>
</evidence>
<evidence type="ECO:0000313" key="11">
    <source>
        <dbReference type="EMBL" id="MBO6988831.1"/>
    </source>
</evidence>
<evidence type="ECO:0000256" key="7">
    <source>
        <dbReference type="ARBA" id="ARBA00023237"/>
    </source>
</evidence>
<keyword evidence="8" id="KW-0175">Coiled coil</keyword>
<keyword evidence="4" id="KW-0812">Transmembrane</keyword>
<dbReference type="InterPro" id="IPR045584">
    <property type="entry name" value="Pilin-like"/>
</dbReference>
<keyword evidence="5 9" id="KW-0732">Signal</keyword>
<accession>A0A9D9BXT5</accession>
<dbReference type="EMBL" id="JAEPLE010000006">
    <property type="protein sequence ID" value="MBO6988831.1"/>
    <property type="molecule type" value="Genomic_DNA"/>
</dbReference>
<feature type="chain" id="PRO_5038760072" evidence="9">
    <location>
        <begin position="24"/>
        <end position="532"/>
    </location>
</feature>
<keyword evidence="3" id="KW-1134">Transmembrane beta strand</keyword>
<evidence type="ECO:0000256" key="2">
    <source>
        <dbReference type="ARBA" id="ARBA00004442"/>
    </source>
</evidence>
<feature type="domain" description="Trimeric autotransporter adhesin YadA-like C-terminal membrane anchor" evidence="10">
    <location>
        <begin position="392"/>
        <end position="444"/>
    </location>
</feature>
<proteinExistence type="predicted"/>
<sequence>MKRLLAISLLGSYLLIGSNSVKADYDYLQINTNGSTVSISGANKDGSVTLLKTFTTSYGNPTATAFVDEYNGLLHIGGNGGYHTYDPETGVVSDLNISNDSPKFLMTYPWKGKNVIKSNTDGSIQIGGDTNDIDVVEDGLNIDGDAVITKNTDGSVQIGGDTDDIDIVSDGLNIDGDAVVTKNADGSIQIGADGNDIDITSEGLTVDGVSLITKKDSGEIHIGKNSLITKEEDGVQKLYAQDENGDAININVTEGTKLLIDGVEVQTGDSAQVTKNKNNISTNTSNISTNTSNISTNTSNISTNTSNISTNTSNISTNTSNISTNTSNISTNTSNISTNTSNISTNTSNISTNTSNISTNTSNISTNTSNIKNLGSGVAGSTALTAALTALPQTSKESKLSCGVGTGAYSSRYAVGFGCASKLNERVDINAGGSYVFGGSKSYGEGTLDSGVAKAGFVFKLGELKQPTHISMKDKKVMETKIESLEEKNKKILSKNQKLENKLSILMARLEKIEKIALSESKSKDIAVYKLK</sequence>
<comment type="caution">
    <text evidence="11">The sequence shown here is derived from an EMBL/GenBank/DDBJ whole genome shotgun (WGS) entry which is preliminary data.</text>
</comment>
<dbReference type="GO" id="GO:0009986">
    <property type="term" value="C:cell surface"/>
    <property type="evidence" value="ECO:0007669"/>
    <property type="project" value="UniProtKB-SubCell"/>
</dbReference>
<organism evidence="11">
    <name type="scientific">Prochlorococcus marinus XMU1424</name>
    <dbReference type="NCBI Taxonomy" id="2774497"/>
    <lineage>
        <taxon>Bacteria</taxon>
        <taxon>Bacillati</taxon>
        <taxon>Cyanobacteriota</taxon>
        <taxon>Cyanophyceae</taxon>
        <taxon>Synechococcales</taxon>
        <taxon>Prochlorococcaceae</taxon>
        <taxon>Prochlorococcus</taxon>
    </lineage>
</organism>
<dbReference type="Gene3D" id="3.30.1300.30">
    <property type="entry name" value="GSPII I/J protein-like"/>
    <property type="match status" value="1"/>
</dbReference>
<reference evidence="11" key="1">
    <citation type="journal article" date="2021" name="Front. Mar. Sci.">
        <title>Genomes of Diverse Isolates of Prochlorococcus High-Light-Adapted Clade II in the Western Pacific Ocean.</title>
        <authorList>
            <person name="Yan W."/>
            <person name="Feng X."/>
            <person name="Zhang W."/>
            <person name="Nawaz M.Z."/>
            <person name="Luo T."/>
            <person name="Zhang R."/>
            <person name="Jiao N."/>
        </authorList>
    </citation>
    <scope>NUCLEOTIDE SEQUENCE</scope>
    <source>
        <strain evidence="11">XMU1424</strain>
    </source>
</reference>